<reference evidence="1 2" key="1">
    <citation type="submission" date="2020-01" db="EMBL/GenBank/DDBJ databases">
        <title>Aspergillus terreus IFO 6365 whole genome shotgun sequence.</title>
        <authorList>
            <person name="Kanamasa S."/>
            <person name="Takahashi H."/>
        </authorList>
    </citation>
    <scope>NUCLEOTIDE SEQUENCE [LARGE SCALE GENOMIC DNA]</scope>
    <source>
        <strain evidence="1 2">IFO 6365</strain>
    </source>
</reference>
<sequence length="182" mass="20676">MTQRLLRLSLAHYRKDSCTEESCHYFGTALHAKQAATLHAKHGTLQYYQVGAISPICKSKYSRVVVSWREQVYSTRSIRDALDAFRRSLGADWTIDQHDLTVELYIRDLQTLRNIAADPEFASFYHLEEPYLSRRHVVASLGWVEAYVEEGKVVNVTDEGSEYRPGFGEFVGSGGELEKALA</sequence>
<protein>
    <submittedName>
        <fullName evidence="1">Uncharacterized protein</fullName>
    </submittedName>
</protein>
<proteinExistence type="predicted"/>
<dbReference type="AlphaFoldDB" id="A0A5M3YTG8"/>
<dbReference type="OrthoDB" id="3183782at2759"/>
<comment type="caution">
    <text evidence="1">The sequence shown here is derived from an EMBL/GenBank/DDBJ whole genome shotgun (WGS) entry which is preliminary data.</text>
</comment>
<dbReference type="Proteomes" id="UP000452235">
    <property type="component" value="Unassembled WGS sequence"/>
</dbReference>
<dbReference type="VEuPathDB" id="FungiDB:ATEG_00330"/>
<organism evidence="1 2">
    <name type="scientific">Aspergillus terreus</name>
    <dbReference type="NCBI Taxonomy" id="33178"/>
    <lineage>
        <taxon>Eukaryota</taxon>
        <taxon>Fungi</taxon>
        <taxon>Dikarya</taxon>
        <taxon>Ascomycota</taxon>
        <taxon>Pezizomycotina</taxon>
        <taxon>Eurotiomycetes</taxon>
        <taxon>Eurotiomycetidae</taxon>
        <taxon>Eurotiales</taxon>
        <taxon>Aspergillaceae</taxon>
        <taxon>Aspergillus</taxon>
        <taxon>Aspergillus subgen. Circumdati</taxon>
    </lineage>
</organism>
<gene>
    <name evidence="1" type="ORF">ATEIFO6365_0003032600</name>
</gene>
<evidence type="ECO:0000313" key="2">
    <source>
        <dbReference type="Proteomes" id="UP000452235"/>
    </source>
</evidence>
<accession>A0A5M3YTG8</accession>
<dbReference type="EMBL" id="BLJY01000003">
    <property type="protein sequence ID" value="GFF14260.1"/>
    <property type="molecule type" value="Genomic_DNA"/>
</dbReference>
<keyword evidence="2" id="KW-1185">Reference proteome</keyword>
<evidence type="ECO:0000313" key="1">
    <source>
        <dbReference type="EMBL" id="GFF14260.1"/>
    </source>
</evidence>
<name>A0A5M3YTG8_ASPTE</name>